<comment type="caution">
    <text evidence="11">The sequence shown here is derived from an EMBL/GenBank/DDBJ whole genome shotgun (WGS) entry which is preliminary data.</text>
</comment>
<evidence type="ECO:0000256" key="10">
    <source>
        <dbReference type="SAM" id="Phobius"/>
    </source>
</evidence>
<dbReference type="FunFam" id="1.50.10.10:FF:000037">
    <property type="entry name" value="alpha-1,2-Mannosidase"/>
    <property type="match status" value="1"/>
</dbReference>
<keyword evidence="5 8" id="KW-1015">Disulfide bond</keyword>
<reference evidence="11 12" key="1">
    <citation type="journal article" date="2020" name="Microbiol. Resour. Announc.">
        <title>Draft Genome Sequence of a Cladosporium Species Isolated from the Mesophotic Ascidian Didemnum maculosum.</title>
        <authorList>
            <person name="Gioti A."/>
            <person name="Siaperas R."/>
            <person name="Nikolaivits E."/>
            <person name="Le Goff G."/>
            <person name="Ouazzani J."/>
            <person name="Kotoulas G."/>
            <person name="Topakas E."/>
        </authorList>
    </citation>
    <scope>NUCLEOTIDE SEQUENCE [LARGE SCALE GENOMIC DNA]</scope>
    <source>
        <strain evidence="11 12">TM138-S3</strain>
    </source>
</reference>
<feature type="binding site" evidence="7">
    <location>
        <position position="589"/>
    </location>
    <ligand>
        <name>Ca(2+)</name>
        <dbReference type="ChEBI" id="CHEBI:29108"/>
    </ligand>
</feature>
<evidence type="ECO:0000256" key="7">
    <source>
        <dbReference type="PIRSR" id="PIRSR601382-2"/>
    </source>
</evidence>
<feature type="active site" evidence="6">
    <location>
        <position position="313"/>
    </location>
</feature>
<dbReference type="RefSeq" id="XP_069231808.1">
    <property type="nucleotide sequence ID" value="XM_069371096.1"/>
</dbReference>
<keyword evidence="7" id="KW-0106">Calcium</keyword>
<dbReference type="GeneID" id="96003934"/>
<feature type="active site" description="Proton donor" evidence="6">
    <location>
        <position position="175"/>
    </location>
</feature>
<dbReference type="PRINTS" id="PR00747">
    <property type="entry name" value="GLYHDRLASE47"/>
</dbReference>
<dbReference type="PANTHER" id="PTHR11742:SF49">
    <property type="entry name" value="ALPHA-1,2-MANNOSIDASE"/>
    <property type="match status" value="1"/>
</dbReference>
<dbReference type="GO" id="GO:0016020">
    <property type="term" value="C:membrane"/>
    <property type="evidence" value="ECO:0007669"/>
    <property type="project" value="InterPro"/>
</dbReference>
<name>A0AB34KVB2_9PEZI</name>
<keyword evidence="12" id="KW-1185">Reference proteome</keyword>
<dbReference type="PANTHER" id="PTHR11742">
    <property type="entry name" value="MANNOSYL-OLIGOSACCHARIDE ALPHA-1,2-MANNOSIDASE-RELATED"/>
    <property type="match status" value="1"/>
</dbReference>
<comment type="cofactor">
    <cofactor evidence="1 7">
        <name>Ca(2+)</name>
        <dbReference type="ChEBI" id="CHEBI:29108"/>
    </cofactor>
</comment>
<proteinExistence type="inferred from homology"/>
<dbReference type="GO" id="GO:0004571">
    <property type="term" value="F:mannosyl-oligosaccharide 1,2-alpha-mannosidase activity"/>
    <property type="evidence" value="ECO:0007669"/>
    <property type="project" value="InterPro"/>
</dbReference>
<comment type="similarity">
    <text evidence="3 9">Belongs to the glycosyl hydrolase 47 family.</text>
</comment>
<dbReference type="EMBL" id="JAAQHG020000006">
    <property type="protein sequence ID" value="KAL1588703.1"/>
    <property type="molecule type" value="Genomic_DNA"/>
</dbReference>
<dbReference type="InterPro" id="IPR012341">
    <property type="entry name" value="6hp_glycosidase-like_sf"/>
</dbReference>
<dbReference type="InterPro" id="IPR001382">
    <property type="entry name" value="Glyco_hydro_47"/>
</dbReference>
<dbReference type="GO" id="GO:0005975">
    <property type="term" value="P:carbohydrate metabolic process"/>
    <property type="evidence" value="ECO:0007669"/>
    <property type="project" value="InterPro"/>
</dbReference>
<sequence length="600" mass="67928">MSPFLRRWVLFCVVFFASLSLYLRFYLSPDSDVDRLFEPHFLRPAFKWRDLPIQHPVSSFTQLPTGPSADIPKVQHTFEKETGDEKIVRQLRLDAVKEAFLHSWEGYKTGAWMQDEVAPLSGAPKNTFGGWGATLVDSLDTLWIMGLTKEFELAVHSLKGVHFVSTPLDKINVFETTIRYLGGLLSAYDVSDHQYPVLLDKAAELGDFLYAAFDTPNRMPVTRWNWRKKAMQEDQQAEIRCLVAELGSLSMEFTRLTQLTGDPKWYDAIARITDVFEQTQNETRVPGLWPVWIGAKDKDFHWDATFTLGGMADSVYEYLPKQHLMLGGQTEQYRNMYTTAFASAQKNLFFRVLNPGNKDILVPGTLYGRSGKRRQSIASGQHLTCFAGGMVALASRIFSQPEELEVARQLVEGCLWSYESMPTGIGPEVFTPATCGMDVSSTEAGEDDCSWSEERWYKAILSHDNSKGDVENLAERAQTVIQARGIPPGFISIDDSRYLLRPEAIESVFVLYRVTGDKTLQDRAWKMFTSITAAAKTDIAFASLKNVAAKEPELFDSMESFWTAETLKYFYLIFSEPDVISLDDYVLNTEAHPLLRPKPS</sequence>
<comment type="pathway">
    <text evidence="2">Protein modification; protein glycosylation.</text>
</comment>
<evidence type="ECO:0000256" key="4">
    <source>
        <dbReference type="ARBA" id="ARBA00022801"/>
    </source>
</evidence>
<keyword evidence="9" id="KW-0326">Glycosidase</keyword>
<keyword evidence="4 9" id="KW-0378">Hydrolase</keyword>
<feature type="disulfide bond" evidence="8">
    <location>
        <begin position="385"/>
        <end position="414"/>
    </location>
</feature>
<evidence type="ECO:0000256" key="3">
    <source>
        <dbReference type="ARBA" id="ARBA00007658"/>
    </source>
</evidence>
<evidence type="ECO:0000256" key="9">
    <source>
        <dbReference type="RuleBase" id="RU361193"/>
    </source>
</evidence>
<protein>
    <recommendedName>
        <fullName evidence="9">alpha-1,2-Mannosidase</fullName>
        <ecNumber evidence="9">3.2.1.-</ecNumber>
    </recommendedName>
</protein>
<dbReference type="GO" id="GO:0036503">
    <property type="term" value="P:ERAD pathway"/>
    <property type="evidence" value="ECO:0007669"/>
    <property type="project" value="UniProtKB-ARBA"/>
</dbReference>
<organism evidence="11 12">
    <name type="scientific">Cladosporium halotolerans</name>
    <dbReference type="NCBI Taxonomy" id="1052096"/>
    <lineage>
        <taxon>Eukaryota</taxon>
        <taxon>Fungi</taxon>
        <taxon>Dikarya</taxon>
        <taxon>Ascomycota</taxon>
        <taxon>Pezizomycotina</taxon>
        <taxon>Dothideomycetes</taxon>
        <taxon>Dothideomycetidae</taxon>
        <taxon>Cladosporiales</taxon>
        <taxon>Cladosporiaceae</taxon>
        <taxon>Cladosporium</taxon>
    </lineage>
</organism>
<evidence type="ECO:0000256" key="8">
    <source>
        <dbReference type="PIRSR" id="PIRSR601382-3"/>
    </source>
</evidence>
<evidence type="ECO:0000256" key="6">
    <source>
        <dbReference type="PIRSR" id="PIRSR601382-1"/>
    </source>
</evidence>
<dbReference type="SUPFAM" id="SSF48225">
    <property type="entry name" value="Seven-hairpin glycosidases"/>
    <property type="match status" value="1"/>
</dbReference>
<dbReference type="InterPro" id="IPR036026">
    <property type="entry name" value="Seven-hairpin_glycosidases"/>
</dbReference>
<dbReference type="Pfam" id="PF01532">
    <property type="entry name" value="Glyco_hydro_47"/>
    <property type="match status" value="1"/>
</dbReference>
<keyword evidence="10" id="KW-0472">Membrane</keyword>
<keyword evidence="7" id="KW-0479">Metal-binding</keyword>
<evidence type="ECO:0000313" key="11">
    <source>
        <dbReference type="EMBL" id="KAL1588703.1"/>
    </source>
</evidence>
<dbReference type="EC" id="3.2.1.-" evidence="9"/>
<dbReference type="InterPro" id="IPR050749">
    <property type="entry name" value="Glycosyl_Hydrolase_47"/>
</dbReference>
<dbReference type="GO" id="GO:0005783">
    <property type="term" value="C:endoplasmic reticulum"/>
    <property type="evidence" value="ECO:0007669"/>
    <property type="project" value="TreeGrafter"/>
</dbReference>
<dbReference type="GO" id="GO:0005509">
    <property type="term" value="F:calcium ion binding"/>
    <property type="evidence" value="ECO:0007669"/>
    <property type="project" value="InterPro"/>
</dbReference>
<dbReference type="Proteomes" id="UP000803884">
    <property type="component" value="Unassembled WGS sequence"/>
</dbReference>
<dbReference type="AlphaFoldDB" id="A0AB34KVB2"/>
<evidence type="ECO:0000256" key="1">
    <source>
        <dbReference type="ARBA" id="ARBA00001913"/>
    </source>
</evidence>
<evidence type="ECO:0000313" key="12">
    <source>
        <dbReference type="Proteomes" id="UP000803884"/>
    </source>
</evidence>
<feature type="transmembrane region" description="Helical" evidence="10">
    <location>
        <begin position="7"/>
        <end position="27"/>
    </location>
</feature>
<keyword evidence="10" id="KW-1133">Transmembrane helix</keyword>
<evidence type="ECO:0000256" key="2">
    <source>
        <dbReference type="ARBA" id="ARBA00004922"/>
    </source>
</evidence>
<accession>A0AB34KVB2</accession>
<gene>
    <name evidence="11" type="ORF">WHR41_02490</name>
</gene>
<dbReference type="Gene3D" id="1.50.10.10">
    <property type="match status" value="1"/>
</dbReference>
<feature type="active site" evidence="6">
    <location>
        <position position="503"/>
    </location>
</feature>
<feature type="active site" description="Proton donor" evidence="6">
    <location>
        <position position="428"/>
    </location>
</feature>
<evidence type="ECO:0000256" key="5">
    <source>
        <dbReference type="ARBA" id="ARBA00023157"/>
    </source>
</evidence>
<keyword evidence="10" id="KW-0812">Transmembrane</keyword>